<organism evidence="1 2">
    <name type="scientific">Dreissena polymorpha</name>
    <name type="common">Zebra mussel</name>
    <name type="synonym">Mytilus polymorpha</name>
    <dbReference type="NCBI Taxonomy" id="45954"/>
    <lineage>
        <taxon>Eukaryota</taxon>
        <taxon>Metazoa</taxon>
        <taxon>Spiralia</taxon>
        <taxon>Lophotrochozoa</taxon>
        <taxon>Mollusca</taxon>
        <taxon>Bivalvia</taxon>
        <taxon>Autobranchia</taxon>
        <taxon>Heteroconchia</taxon>
        <taxon>Euheterodonta</taxon>
        <taxon>Imparidentia</taxon>
        <taxon>Neoheterodontei</taxon>
        <taxon>Myida</taxon>
        <taxon>Dreissenoidea</taxon>
        <taxon>Dreissenidae</taxon>
        <taxon>Dreissena</taxon>
    </lineage>
</organism>
<accession>A0A9D4CLJ0</accession>
<keyword evidence="2" id="KW-1185">Reference proteome</keyword>
<name>A0A9D4CLJ0_DREPO</name>
<protein>
    <submittedName>
        <fullName evidence="1">Uncharacterized protein</fullName>
    </submittedName>
</protein>
<reference evidence="1" key="2">
    <citation type="submission" date="2020-11" db="EMBL/GenBank/DDBJ databases">
        <authorList>
            <person name="McCartney M.A."/>
            <person name="Auch B."/>
            <person name="Kono T."/>
            <person name="Mallez S."/>
            <person name="Becker A."/>
            <person name="Gohl D.M."/>
            <person name="Silverstein K.A.T."/>
            <person name="Koren S."/>
            <person name="Bechman K.B."/>
            <person name="Herman A."/>
            <person name="Abrahante J.E."/>
            <person name="Garbe J."/>
        </authorList>
    </citation>
    <scope>NUCLEOTIDE SEQUENCE</scope>
    <source>
        <strain evidence="1">Duluth1</strain>
        <tissue evidence="1">Whole animal</tissue>
    </source>
</reference>
<reference evidence="1" key="1">
    <citation type="journal article" date="2019" name="bioRxiv">
        <title>The Genome of the Zebra Mussel, Dreissena polymorpha: A Resource for Invasive Species Research.</title>
        <authorList>
            <person name="McCartney M.A."/>
            <person name="Auch B."/>
            <person name="Kono T."/>
            <person name="Mallez S."/>
            <person name="Zhang Y."/>
            <person name="Obille A."/>
            <person name="Becker A."/>
            <person name="Abrahante J.E."/>
            <person name="Garbe J."/>
            <person name="Badalamenti J.P."/>
            <person name="Herman A."/>
            <person name="Mangelson H."/>
            <person name="Liachko I."/>
            <person name="Sullivan S."/>
            <person name="Sone E.D."/>
            <person name="Koren S."/>
            <person name="Silverstein K.A.T."/>
            <person name="Beckman K.B."/>
            <person name="Gohl D.M."/>
        </authorList>
    </citation>
    <scope>NUCLEOTIDE SEQUENCE</scope>
    <source>
        <strain evidence="1">Duluth1</strain>
        <tissue evidence="1">Whole animal</tissue>
    </source>
</reference>
<proteinExistence type="predicted"/>
<dbReference type="AlphaFoldDB" id="A0A9D4CLJ0"/>
<dbReference type="Proteomes" id="UP000828390">
    <property type="component" value="Unassembled WGS sequence"/>
</dbReference>
<sequence>MAQAIHGLAKKDKKDEEPTRNNLRCNWCFKYHGPKLVRHQTKWCSNGPVGASFTEEFAKENVKLVKENYAAFVANKAVPEGFLPAASGQDVCIPPQRYVENLN</sequence>
<evidence type="ECO:0000313" key="2">
    <source>
        <dbReference type="Proteomes" id="UP000828390"/>
    </source>
</evidence>
<dbReference type="EMBL" id="JAIWYP010000012">
    <property type="protein sequence ID" value="KAH3726712.1"/>
    <property type="molecule type" value="Genomic_DNA"/>
</dbReference>
<gene>
    <name evidence="1" type="ORF">DPMN_052581</name>
</gene>
<evidence type="ECO:0000313" key="1">
    <source>
        <dbReference type="EMBL" id="KAH3726712.1"/>
    </source>
</evidence>
<comment type="caution">
    <text evidence="1">The sequence shown here is derived from an EMBL/GenBank/DDBJ whole genome shotgun (WGS) entry which is preliminary data.</text>
</comment>